<reference evidence="1 2" key="1">
    <citation type="submission" date="2019-08" db="EMBL/GenBank/DDBJ databases">
        <authorList>
            <person name="Alioto T."/>
            <person name="Alioto T."/>
            <person name="Gomez Garrido J."/>
        </authorList>
    </citation>
    <scope>NUCLEOTIDE SEQUENCE [LARGE SCALE GENOMIC DNA]</scope>
</reference>
<proteinExistence type="predicted"/>
<evidence type="ECO:0000313" key="2">
    <source>
        <dbReference type="Proteomes" id="UP000325440"/>
    </source>
</evidence>
<protein>
    <recommendedName>
        <fullName evidence="3">Endonuclease/exonuclease/phosphatase</fullName>
    </recommendedName>
</protein>
<evidence type="ECO:0008006" key="3">
    <source>
        <dbReference type="Google" id="ProtNLM"/>
    </source>
</evidence>
<dbReference type="EMBL" id="CABPRJ010002443">
    <property type="protein sequence ID" value="VVC46173.1"/>
    <property type="molecule type" value="Genomic_DNA"/>
</dbReference>
<name>A0A5E4NMY8_9HEMI</name>
<dbReference type="AlphaFoldDB" id="A0A5E4NMY8"/>
<keyword evidence="2" id="KW-1185">Reference proteome</keyword>
<evidence type="ECO:0000313" key="1">
    <source>
        <dbReference type="EMBL" id="VVC46173.1"/>
    </source>
</evidence>
<dbReference type="OrthoDB" id="8196546at2759"/>
<accession>A0A5E4NMY8</accession>
<organism evidence="1 2">
    <name type="scientific">Cinara cedri</name>
    <dbReference type="NCBI Taxonomy" id="506608"/>
    <lineage>
        <taxon>Eukaryota</taxon>
        <taxon>Metazoa</taxon>
        <taxon>Ecdysozoa</taxon>
        <taxon>Arthropoda</taxon>
        <taxon>Hexapoda</taxon>
        <taxon>Insecta</taxon>
        <taxon>Pterygota</taxon>
        <taxon>Neoptera</taxon>
        <taxon>Paraneoptera</taxon>
        <taxon>Hemiptera</taxon>
        <taxon>Sternorrhyncha</taxon>
        <taxon>Aphidomorpha</taxon>
        <taxon>Aphidoidea</taxon>
        <taxon>Aphididae</taxon>
        <taxon>Lachninae</taxon>
        <taxon>Cinara</taxon>
    </lineage>
</organism>
<dbReference type="Proteomes" id="UP000325440">
    <property type="component" value="Unassembled WGS sequence"/>
</dbReference>
<gene>
    <name evidence="1" type="ORF">CINCED_3A005950</name>
</gene>
<sequence length="220" mass="25756">MEMWMWRKMTRTSCIEHKTNEEVLNEINEERTIMNTILKRTLKLIGHLLINNEFITVIMEGKIKGKRSRGRPRKSFFEEIFRQMGVTSYQNLNRTASDRHRFNANLRGGPSRSVLDVKFVYQLTASQITGWTVLNEETWSSHKYLYYNVAIDMGNLNVTSRGWALKKLSIQKLKEYLNDNNKHNDASEFMEVLKTVCDYQCRGETMHGGNIDPNIGGRRK</sequence>